<dbReference type="InterPro" id="IPR051202">
    <property type="entry name" value="Peptidase_C40"/>
</dbReference>
<evidence type="ECO:0000313" key="6">
    <source>
        <dbReference type="EMBL" id="SDK91559.1"/>
    </source>
</evidence>
<evidence type="ECO:0000313" key="7">
    <source>
        <dbReference type="Proteomes" id="UP000198718"/>
    </source>
</evidence>
<dbReference type="InterPro" id="IPR000064">
    <property type="entry name" value="NLP_P60_dom"/>
</dbReference>
<proteinExistence type="inferred from homology"/>
<dbReference type="AlphaFoldDB" id="A0A1G9FT20"/>
<evidence type="ECO:0000259" key="5">
    <source>
        <dbReference type="PROSITE" id="PS51935"/>
    </source>
</evidence>
<dbReference type="STRING" id="393762.SAMN05660472_02240"/>
<keyword evidence="7" id="KW-1185">Reference proteome</keyword>
<dbReference type="Proteomes" id="UP000198718">
    <property type="component" value="Unassembled WGS sequence"/>
</dbReference>
<dbReference type="SUPFAM" id="SSF54001">
    <property type="entry name" value="Cysteine proteinases"/>
    <property type="match status" value="1"/>
</dbReference>
<reference evidence="6 7" key="1">
    <citation type="submission" date="2016-10" db="EMBL/GenBank/DDBJ databases">
        <authorList>
            <person name="de Groot N.N."/>
        </authorList>
    </citation>
    <scope>NUCLEOTIDE SEQUENCE [LARGE SCALE GENOMIC DNA]</scope>
    <source>
        <strain evidence="6 7">DSM 18346</strain>
    </source>
</reference>
<keyword evidence="4" id="KW-0788">Thiol protease</keyword>
<dbReference type="PANTHER" id="PTHR47053">
    <property type="entry name" value="MUREIN DD-ENDOPEPTIDASE MEPH-RELATED"/>
    <property type="match status" value="1"/>
</dbReference>
<dbReference type="PROSITE" id="PS51935">
    <property type="entry name" value="NLPC_P60"/>
    <property type="match status" value="1"/>
</dbReference>
<protein>
    <submittedName>
        <fullName evidence="6">NlpC/P60 family protein</fullName>
    </submittedName>
</protein>
<comment type="similarity">
    <text evidence="1">Belongs to the peptidase C40 family.</text>
</comment>
<dbReference type="Pfam" id="PF00877">
    <property type="entry name" value="NLPC_P60"/>
    <property type="match status" value="1"/>
</dbReference>
<feature type="domain" description="NlpC/P60" evidence="5">
    <location>
        <begin position="4"/>
        <end position="143"/>
    </location>
</feature>
<dbReference type="GO" id="GO:0006508">
    <property type="term" value="P:proteolysis"/>
    <property type="evidence" value="ECO:0007669"/>
    <property type="project" value="UniProtKB-KW"/>
</dbReference>
<dbReference type="RefSeq" id="WP_090553778.1">
    <property type="nucleotide sequence ID" value="NZ_FNFP01000005.1"/>
</dbReference>
<sequence>MLENDYEYKIQQLIHKYIDLPFLHNGRSLEEGVDCLGLVILFLKEFEIHIPHNDGTTVTKDWYKTDPERLIKGIKSLEGISIGINELQPLDLIYFAINRNIITHIGIMINNKEFLHTRPIVGVSIHSLEGSWRRRFRGGLRLS</sequence>
<dbReference type="InterPro" id="IPR038765">
    <property type="entry name" value="Papain-like_cys_pep_sf"/>
</dbReference>
<dbReference type="EMBL" id="FNFP01000005">
    <property type="protein sequence ID" value="SDK91559.1"/>
    <property type="molecule type" value="Genomic_DNA"/>
</dbReference>
<evidence type="ECO:0000256" key="1">
    <source>
        <dbReference type="ARBA" id="ARBA00007074"/>
    </source>
</evidence>
<evidence type="ECO:0000256" key="4">
    <source>
        <dbReference type="ARBA" id="ARBA00022807"/>
    </source>
</evidence>
<dbReference type="PANTHER" id="PTHR47053:SF1">
    <property type="entry name" value="MUREIN DD-ENDOPEPTIDASE MEPH-RELATED"/>
    <property type="match status" value="1"/>
</dbReference>
<evidence type="ECO:0000256" key="3">
    <source>
        <dbReference type="ARBA" id="ARBA00022801"/>
    </source>
</evidence>
<dbReference type="Gene3D" id="3.90.1720.10">
    <property type="entry name" value="endopeptidase domain like (from Nostoc punctiforme)"/>
    <property type="match status" value="1"/>
</dbReference>
<dbReference type="GO" id="GO:0008234">
    <property type="term" value="F:cysteine-type peptidase activity"/>
    <property type="evidence" value="ECO:0007669"/>
    <property type="project" value="UniProtKB-KW"/>
</dbReference>
<gene>
    <name evidence="6" type="ORF">SAMN05660472_02240</name>
</gene>
<keyword evidence="3" id="KW-0378">Hydrolase</keyword>
<organism evidence="6 7">
    <name type="scientific">Natronincola ferrireducens</name>
    <dbReference type="NCBI Taxonomy" id="393762"/>
    <lineage>
        <taxon>Bacteria</taxon>
        <taxon>Bacillati</taxon>
        <taxon>Bacillota</taxon>
        <taxon>Clostridia</taxon>
        <taxon>Peptostreptococcales</taxon>
        <taxon>Natronincolaceae</taxon>
        <taxon>Natronincola</taxon>
    </lineage>
</organism>
<evidence type="ECO:0000256" key="2">
    <source>
        <dbReference type="ARBA" id="ARBA00022670"/>
    </source>
</evidence>
<keyword evidence="2" id="KW-0645">Protease</keyword>
<dbReference type="OrthoDB" id="9808890at2"/>
<accession>A0A1G9FT20</accession>
<name>A0A1G9FT20_9FIRM</name>